<accession>A0A2I1KT51</accession>
<dbReference type="GO" id="GO:0005975">
    <property type="term" value="P:carbohydrate metabolic process"/>
    <property type="evidence" value="ECO:0007669"/>
    <property type="project" value="InterPro"/>
</dbReference>
<dbReference type="CDD" id="cd06597">
    <property type="entry name" value="GH31_transferase_CtsY"/>
    <property type="match status" value="1"/>
</dbReference>
<dbReference type="InterPro" id="IPR048488">
    <property type="entry name" value="AIMA-like_N"/>
</dbReference>
<dbReference type="RefSeq" id="WP_101638092.1">
    <property type="nucleotide sequence ID" value="NZ_JBKUIE010000004.1"/>
</dbReference>
<dbReference type="PANTHER" id="PTHR43863:SF2">
    <property type="entry name" value="MALTASE-GLUCOAMYLASE"/>
    <property type="match status" value="1"/>
</dbReference>
<dbReference type="Pfam" id="PF01055">
    <property type="entry name" value="Glyco_hydro_31_2nd"/>
    <property type="match status" value="1"/>
</dbReference>
<evidence type="ECO:0000313" key="6">
    <source>
        <dbReference type="EMBL" id="PKY98814.1"/>
    </source>
</evidence>
<evidence type="ECO:0000256" key="1">
    <source>
        <dbReference type="ARBA" id="ARBA00007806"/>
    </source>
</evidence>
<evidence type="ECO:0000256" key="2">
    <source>
        <dbReference type="RuleBase" id="RU361185"/>
    </source>
</evidence>
<dbReference type="CDD" id="cd14752">
    <property type="entry name" value="GH31_N"/>
    <property type="match status" value="1"/>
</dbReference>
<reference evidence="6 7" key="1">
    <citation type="submission" date="2017-12" db="EMBL/GenBank/DDBJ databases">
        <title>Phylogenetic diversity of female urinary microbiome.</title>
        <authorList>
            <person name="Thomas-White K."/>
            <person name="Wolfe A.J."/>
        </authorList>
    </citation>
    <scope>NUCLEOTIDE SEQUENCE [LARGE SCALE GENOMIC DNA]</scope>
    <source>
        <strain evidence="6 7">UMB0319</strain>
    </source>
</reference>
<dbReference type="GO" id="GO:0030246">
    <property type="term" value="F:carbohydrate binding"/>
    <property type="evidence" value="ECO:0007669"/>
    <property type="project" value="InterPro"/>
</dbReference>
<organism evidence="6 7">
    <name type="scientific">Actinomyces urogenitalis</name>
    <dbReference type="NCBI Taxonomy" id="103621"/>
    <lineage>
        <taxon>Bacteria</taxon>
        <taxon>Bacillati</taxon>
        <taxon>Actinomycetota</taxon>
        <taxon>Actinomycetes</taxon>
        <taxon>Actinomycetales</taxon>
        <taxon>Actinomycetaceae</taxon>
        <taxon>Actinomyces</taxon>
    </lineage>
</organism>
<dbReference type="AlphaFoldDB" id="A0A2I1KT51"/>
<dbReference type="Gene3D" id="3.20.20.80">
    <property type="entry name" value="Glycosidases"/>
    <property type="match status" value="1"/>
</dbReference>
<keyword evidence="2" id="KW-0326">Glycosidase</keyword>
<dbReference type="InterPro" id="IPR011013">
    <property type="entry name" value="Gal_mutarotase_sf_dom"/>
</dbReference>
<protein>
    <submittedName>
        <fullName evidence="6">Glycoside hydrolase family 31</fullName>
    </submittedName>
</protein>
<name>A0A2I1KT51_9ACTO</name>
<sequence>MTDMQILHRPYGVEHPYARSLDQRSPAVAVAGEELIIAARTTAPATAVECVLSLPSGTVRLPMAAVDGADSDAALLAGGDGHLAAAQEAALEADNGWQVVLAATPHETGTYSFVASGADGVVHSQEFSLRPASWTQEPCGRLELDDERLIPGSVRWLRSAAGIHKVRFGIRLASDEHVVGFGERYDWVDQRGHCLDAVVFEQYKSQGQHHRTYLPMPWAMVVSENTGRAWGFHLQTSRRSWYDVAASQDGVLLIEADLDPTTDPALRVATWSGTPQETLNGFLNEVGRATQMPEWVFGLWASGNEWNSQAAVMEQVHRHQSEGIPISAVVIEAWSDEESFTVFRDASYDVGGGQLPAAENLVYPADGAWPDPAGMIHDLHERGIKVLLWQIPLQKAEQSDSALAQAQRDSLLASGHMVREADGSAYRNRGWWFPGAYLPDLSTAAGRRWWTEQRRYLVEDLGVDGFKTDGGEHAWGHDLCYANGQRGDEANNLFPVHYAAAYGELLRSAGKDPVTFSRSGFAGSQPHGIFWAGDENSTWEAFRSSITAGITAGASGIVYWGWDIGGFSGPVPDAELYMRAFAASALMPIMQYHSEFNHHRRPCRDRTPWNVAEAAGEPQVVEVARRFVALRQQLRPYLASEAQDCVAGGAPLMRALFFDHADDPEIWNHPLQYKLGSKLLVHPVTQPGAKEWQTYLPQGDWEDFWTGERLHGGQMVTTAVDFFTVPVFRRG</sequence>
<proteinExistence type="inferred from homology"/>
<dbReference type="Gene3D" id="2.60.40.1180">
    <property type="entry name" value="Golgi alpha-mannosidase II"/>
    <property type="match status" value="1"/>
</dbReference>
<evidence type="ECO:0000259" key="3">
    <source>
        <dbReference type="Pfam" id="PF01055"/>
    </source>
</evidence>
<dbReference type="InterPro" id="IPR051816">
    <property type="entry name" value="Glycosyl_Hydrolase_31"/>
</dbReference>
<feature type="domain" description="Glycosyl hydrolase family 31 C-terminal" evidence="4">
    <location>
        <begin position="649"/>
        <end position="731"/>
    </location>
</feature>
<dbReference type="SUPFAM" id="SSF74650">
    <property type="entry name" value="Galactose mutarotase-like"/>
    <property type="match status" value="1"/>
</dbReference>
<dbReference type="Proteomes" id="UP000234778">
    <property type="component" value="Unassembled WGS sequence"/>
</dbReference>
<dbReference type="Gene3D" id="2.60.40.10">
    <property type="entry name" value="Immunoglobulins"/>
    <property type="match status" value="1"/>
</dbReference>
<dbReference type="SUPFAM" id="SSF51011">
    <property type="entry name" value="Glycosyl hydrolase domain"/>
    <property type="match status" value="1"/>
</dbReference>
<dbReference type="InterPro" id="IPR013780">
    <property type="entry name" value="Glyco_hydro_b"/>
</dbReference>
<keyword evidence="2 6" id="KW-0378">Hydrolase</keyword>
<dbReference type="SUPFAM" id="SSF51445">
    <property type="entry name" value="(Trans)glycosidases"/>
    <property type="match status" value="1"/>
</dbReference>
<dbReference type="Gene3D" id="2.60.40.1760">
    <property type="entry name" value="glycosyl hydrolase (family 31)"/>
    <property type="match status" value="1"/>
</dbReference>
<gene>
    <name evidence="6" type="ORF">CYJ26_05300</name>
</gene>
<dbReference type="InterPro" id="IPR017853">
    <property type="entry name" value="GH"/>
</dbReference>
<dbReference type="InterPro" id="IPR048395">
    <property type="entry name" value="Glyco_hydro_31_C"/>
</dbReference>
<dbReference type="Pfam" id="PF21365">
    <property type="entry name" value="Glyco_hydro_31_3rd"/>
    <property type="match status" value="1"/>
</dbReference>
<evidence type="ECO:0000259" key="4">
    <source>
        <dbReference type="Pfam" id="PF21365"/>
    </source>
</evidence>
<dbReference type="GO" id="GO:0004553">
    <property type="term" value="F:hydrolase activity, hydrolyzing O-glycosyl compounds"/>
    <property type="evidence" value="ECO:0007669"/>
    <property type="project" value="InterPro"/>
</dbReference>
<dbReference type="GeneID" id="81708349"/>
<dbReference type="Pfam" id="PF21568">
    <property type="entry name" value="AIMA-like_N"/>
    <property type="match status" value="1"/>
</dbReference>
<evidence type="ECO:0000313" key="7">
    <source>
        <dbReference type="Proteomes" id="UP000234778"/>
    </source>
</evidence>
<feature type="domain" description="Glycoside hydrolase family 31 TIM barrel" evidence="3">
    <location>
        <begin position="291"/>
        <end position="640"/>
    </location>
</feature>
<dbReference type="EMBL" id="PKHA01000004">
    <property type="protein sequence ID" value="PKY98814.1"/>
    <property type="molecule type" value="Genomic_DNA"/>
</dbReference>
<dbReference type="PANTHER" id="PTHR43863">
    <property type="entry name" value="HYDROLASE, PUTATIVE (AFU_ORTHOLOGUE AFUA_1G03140)-RELATED"/>
    <property type="match status" value="1"/>
</dbReference>
<evidence type="ECO:0000259" key="5">
    <source>
        <dbReference type="Pfam" id="PF21568"/>
    </source>
</evidence>
<comment type="similarity">
    <text evidence="1 2">Belongs to the glycosyl hydrolase 31 family.</text>
</comment>
<dbReference type="InterPro" id="IPR000322">
    <property type="entry name" value="Glyco_hydro_31_TIM"/>
</dbReference>
<comment type="caution">
    <text evidence="6">The sequence shown here is derived from an EMBL/GenBank/DDBJ whole genome shotgun (WGS) entry which is preliminary data.</text>
</comment>
<dbReference type="InterPro" id="IPR013783">
    <property type="entry name" value="Ig-like_fold"/>
</dbReference>
<feature type="domain" description="1,3-alpha-isomaltosidase-like N-terminal" evidence="5">
    <location>
        <begin position="12"/>
        <end position="115"/>
    </location>
</feature>